<sequence length="132" mass="14823">STKAVALDPISTLCHYNLSAIYSMACYNAKNPELFSGSPIEQLQRLTHGLRLDELQRADPSLYKAIVEGEESRADDRIQGLTPEALGHSYESARHLAEKHTREVIRLSKAEEEALNKAAREQLVTLRMTDKM</sequence>
<dbReference type="EMBL" id="BARV01041910">
    <property type="protein sequence ID" value="GAI55204.1"/>
    <property type="molecule type" value="Genomic_DNA"/>
</dbReference>
<proteinExistence type="predicted"/>
<reference evidence="1" key="1">
    <citation type="journal article" date="2014" name="Front. Microbiol.">
        <title>High frequency of phylogenetically diverse reductive dehalogenase-homologous genes in deep subseafloor sedimentary metagenomes.</title>
        <authorList>
            <person name="Kawai M."/>
            <person name="Futagami T."/>
            <person name="Toyoda A."/>
            <person name="Takaki Y."/>
            <person name="Nishi S."/>
            <person name="Hori S."/>
            <person name="Arai W."/>
            <person name="Tsubouchi T."/>
            <person name="Morono Y."/>
            <person name="Uchiyama I."/>
            <person name="Ito T."/>
            <person name="Fujiyama A."/>
            <person name="Inagaki F."/>
            <person name="Takami H."/>
        </authorList>
    </citation>
    <scope>NUCLEOTIDE SEQUENCE</scope>
    <source>
        <strain evidence="1">Expedition CK06-06</strain>
    </source>
</reference>
<name>X1RI07_9ZZZZ</name>
<evidence type="ECO:0000313" key="1">
    <source>
        <dbReference type="EMBL" id="GAI55204.1"/>
    </source>
</evidence>
<accession>X1RI07</accession>
<comment type="caution">
    <text evidence="1">The sequence shown here is derived from an EMBL/GenBank/DDBJ whole genome shotgun (WGS) entry which is preliminary data.</text>
</comment>
<feature type="non-terminal residue" evidence="1">
    <location>
        <position position="1"/>
    </location>
</feature>
<organism evidence="1">
    <name type="scientific">marine sediment metagenome</name>
    <dbReference type="NCBI Taxonomy" id="412755"/>
    <lineage>
        <taxon>unclassified sequences</taxon>
        <taxon>metagenomes</taxon>
        <taxon>ecological metagenomes</taxon>
    </lineage>
</organism>
<dbReference type="AlphaFoldDB" id="X1RI07"/>
<protein>
    <submittedName>
        <fullName evidence="1">Uncharacterized protein</fullName>
    </submittedName>
</protein>
<gene>
    <name evidence="1" type="ORF">S06H3_63249</name>
</gene>